<protein>
    <submittedName>
        <fullName evidence="2">Uncharacterized protein</fullName>
    </submittedName>
</protein>
<organism evidence="2 3">
    <name type="scientific">Leptosphaeria maculans (strain JN3 / isolate v23.1.3 / race Av1-4-5-6-7-8)</name>
    <name type="common">Blackleg fungus</name>
    <name type="synonym">Phoma lingam</name>
    <dbReference type="NCBI Taxonomy" id="985895"/>
    <lineage>
        <taxon>Eukaryota</taxon>
        <taxon>Fungi</taxon>
        <taxon>Dikarya</taxon>
        <taxon>Ascomycota</taxon>
        <taxon>Pezizomycotina</taxon>
        <taxon>Dothideomycetes</taxon>
        <taxon>Pleosporomycetidae</taxon>
        <taxon>Pleosporales</taxon>
        <taxon>Pleosporineae</taxon>
        <taxon>Leptosphaeriaceae</taxon>
        <taxon>Plenodomus</taxon>
        <taxon>Plenodomus lingam/Leptosphaeria maculans species complex</taxon>
    </lineage>
</organism>
<dbReference type="VEuPathDB" id="FungiDB:LEMA_P083800.1"/>
<dbReference type="InParanoid" id="E5A696"/>
<evidence type="ECO:0000256" key="1">
    <source>
        <dbReference type="SAM" id="MobiDB-lite"/>
    </source>
</evidence>
<dbReference type="HOGENOM" id="CLU_1627384_0_0_1"/>
<dbReference type="AlphaFoldDB" id="E5A696"/>
<keyword evidence="3" id="KW-1185">Reference proteome</keyword>
<evidence type="ECO:0000313" key="2">
    <source>
        <dbReference type="EMBL" id="CBX99141.1"/>
    </source>
</evidence>
<feature type="region of interest" description="Disordered" evidence="1">
    <location>
        <begin position="81"/>
        <end position="100"/>
    </location>
</feature>
<feature type="region of interest" description="Disordered" evidence="1">
    <location>
        <begin position="15"/>
        <end position="40"/>
    </location>
</feature>
<reference evidence="3" key="1">
    <citation type="journal article" date="2011" name="Nat. Commun.">
        <title>Effector diversification within compartments of the Leptosphaeria maculans genome affected by Repeat-Induced Point mutations.</title>
        <authorList>
            <person name="Rouxel T."/>
            <person name="Grandaubert J."/>
            <person name="Hane J.K."/>
            <person name="Hoede C."/>
            <person name="van de Wouw A.P."/>
            <person name="Couloux A."/>
            <person name="Dominguez V."/>
            <person name="Anthouard V."/>
            <person name="Bally P."/>
            <person name="Bourras S."/>
            <person name="Cozijnsen A.J."/>
            <person name="Ciuffetti L.M."/>
            <person name="Degrave A."/>
            <person name="Dilmaghani A."/>
            <person name="Duret L."/>
            <person name="Fudal I."/>
            <person name="Goodwin S.B."/>
            <person name="Gout L."/>
            <person name="Glaser N."/>
            <person name="Linglin J."/>
            <person name="Kema G.H.J."/>
            <person name="Lapalu N."/>
            <person name="Lawrence C.B."/>
            <person name="May K."/>
            <person name="Meyer M."/>
            <person name="Ollivier B."/>
            <person name="Poulain J."/>
            <person name="Schoch C.L."/>
            <person name="Simon A."/>
            <person name="Spatafora J.W."/>
            <person name="Stachowiak A."/>
            <person name="Turgeon B.G."/>
            <person name="Tyler B.M."/>
            <person name="Vincent D."/>
            <person name="Weissenbach J."/>
            <person name="Amselem J."/>
            <person name="Quesneville H."/>
            <person name="Oliver R.P."/>
            <person name="Wincker P."/>
            <person name="Balesdent M.-H."/>
            <person name="Howlett B.J."/>
        </authorList>
    </citation>
    <scope>NUCLEOTIDE SEQUENCE [LARGE SCALE GENOMIC DNA]</scope>
    <source>
        <strain evidence="3">JN3 / isolate v23.1.3 / race Av1-4-5-6-7-8</strain>
    </source>
</reference>
<dbReference type="Proteomes" id="UP000002668">
    <property type="component" value="Genome"/>
</dbReference>
<gene>
    <name evidence="2" type="ORF">LEMA_P083800.1</name>
</gene>
<dbReference type="EMBL" id="FP929135">
    <property type="protein sequence ID" value="CBX99141.1"/>
    <property type="molecule type" value="Genomic_DNA"/>
</dbReference>
<accession>E5A696</accession>
<sequence>MSNLVPAMKKRTNWDSGYEVTRPADGDLSPKPAGSPSTGTCSRQLGLLYGHRVRILVETPATWRQPALRGIAHRTGSIMAKPQPVRPIDNGRDSKRRSRRNLCKLSERPTVVCLEWDTKKNPLLSPIVTYNTLHADGSDTLALQLIQSASAFRYSDTGDPLQA</sequence>
<name>E5A696_LEPMJ</name>
<evidence type="ECO:0000313" key="3">
    <source>
        <dbReference type="Proteomes" id="UP000002668"/>
    </source>
</evidence>
<proteinExistence type="predicted"/>